<evidence type="ECO:0000313" key="11">
    <source>
        <dbReference type="Proteomes" id="UP000030746"/>
    </source>
</evidence>
<dbReference type="OMA" id="KWTVIIG"/>
<evidence type="ECO:0000256" key="3">
    <source>
        <dbReference type="ARBA" id="ARBA00022692"/>
    </source>
</evidence>
<keyword evidence="5 8" id="KW-0472">Membrane</keyword>
<evidence type="ECO:0000256" key="6">
    <source>
        <dbReference type="ARBA" id="ARBA00023180"/>
    </source>
</evidence>
<dbReference type="EMBL" id="KB203969">
    <property type="protein sequence ID" value="ESO82279.1"/>
    <property type="molecule type" value="Genomic_DNA"/>
</dbReference>
<evidence type="ECO:0000256" key="7">
    <source>
        <dbReference type="RuleBase" id="RU003346"/>
    </source>
</evidence>
<dbReference type="FunFam" id="1.20.1250.20:FF:000055">
    <property type="entry name" value="Facilitated trehalose transporter Tret1-2 homolog"/>
    <property type="match status" value="1"/>
</dbReference>
<evidence type="ECO:0000256" key="2">
    <source>
        <dbReference type="ARBA" id="ARBA00022475"/>
    </source>
</evidence>
<keyword evidence="7" id="KW-0813">Transport</keyword>
<evidence type="ECO:0000313" key="10">
    <source>
        <dbReference type="EMBL" id="ESO82279.1"/>
    </source>
</evidence>
<keyword evidence="3 8" id="KW-0812">Transmembrane</keyword>
<accession>V4B1X1</accession>
<dbReference type="CDD" id="cd17358">
    <property type="entry name" value="MFS_GLUT6_8_Class3_like"/>
    <property type="match status" value="1"/>
</dbReference>
<dbReference type="Pfam" id="PF00083">
    <property type="entry name" value="Sugar_tr"/>
    <property type="match status" value="1"/>
</dbReference>
<proteinExistence type="inferred from homology"/>
<keyword evidence="2" id="KW-1003">Cell membrane</keyword>
<evidence type="ECO:0000259" key="9">
    <source>
        <dbReference type="PROSITE" id="PS50850"/>
    </source>
</evidence>
<dbReference type="PROSITE" id="PS00216">
    <property type="entry name" value="SUGAR_TRANSPORT_1"/>
    <property type="match status" value="1"/>
</dbReference>
<feature type="transmembrane region" description="Helical" evidence="8">
    <location>
        <begin position="174"/>
        <end position="192"/>
    </location>
</feature>
<protein>
    <recommendedName>
        <fullName evidence="9">Major facilitator superfamily (MFS) profile domain-containing protein</fullName>
    </recommendedName>
</protein>
<feature type="transmembrane region" description="Helical" evidence="8">
    <location>
        <begin position="114"/>
        <end position="135"/>
    </location>
</feature>
<keyword evidence="11" id="KW-1185">Reference proteome</keyword>
<dbReference type="PANTHER" id="PTHR48021">
    <property type="match status" value="1"/>
</dbReference>
<feature type="transmembrane region" description="Helical" evidence="8">
    <location>
        <begin position="417"/>
        <end position="435"/>
    </location>
</feature>
<dbReference type="GO" id="GO:0051119">
    <property type="term" value="F:sugar transmembrane transporter activity"/>
    <property type="evidence" value="ECO:0007669"/>
    <property type="project" value="InterPro"/>
</dbReference>
<feature type="transmembrane region" description="Helical" evidence="8">
    <location>
        <begin position="21"/>
        <end position="39"/>
    </location>
</feature>
<organism evidence="10 11">
    <name type="scientific">Lottia gigantea</name>
    <name type="common">Giant owl limpet</name>
    <dbReference type="NCBI Taxonomy" id="225164"/>
    <lineage>
        <taxon>Eukaryota</taxon>
        <taxon>Metazoa</taxon>
        <taxon>Spiralia</taxon>
        <taxon>Lophotrochozoa</taxon>
        <taxon>Mollusca</taxon>
        <taxon>Gastropoda</taxon>
        <taxon>Patellogastropoda</taxon>
        <taxon>Lottioidea</taxon>
        <taxon>Lottiidae</taxon>
        <taxon>Lottia</taxon>
    </lineage>
</organism>
<name>V4B1X1_LOTGI</name>
<dbReference type="KEGG" id="lgi:LOTGIDRAFT_170198"/>
<dbReference type="GeneID" id="20241348"/>
<dbReference type="HOGENOM" id="CLU_001265_30_5_1"/>
<dbReference type="GO" id="GO:0005886">
    <property type="term" value="C:plasma membrane"/>
    <property type="evidence" value="ECO:0007669"/>
    <property type="project" value="UniProtKB-SubCell"/>
</dbReference>
<feature type="transmembrane region" description="Helical" evidence="8">
    <location>
        <begin position="147"/>
        <end position="168"/>
    </location>
</feature>
<dbReference type="PANTHER" id="PTHR48021:SF1">
    <property type="entry name" value="GH07001P-RELATED"/>
    <property type="match status" value="1"/>
</dbReference>
<dbReference type="NCBIfam" id="TIGR00879">
    <property type="entry name" value="SP"/>
    <property type="match status" value="1"/>
</dbReference>
<dbReference type="InterPro" id="IPR005829">
    <property type="entry name" value="Sugar_transporter_CS"/>
</dbReference>
<dbReference type="CTD" id="20241348"/>
<dbReference type="InterPro" id="IPR036259">
    <property type="entry name" value="MFS_trans_sf"/>
</dbReference>
<reference evidence="10 11" key="1">
    <citation type="journal article" date="2013" name="Nature">
        <title>Insights into bilaterian evolution from three spiralian genomes.</title>
        <authorList>
            <person name="Simakov O."/>
            <person name="Marletaz F."/>
            <person name="Cho S.J."/>
            <person name="Edsinger-Gonzales E."/>
            <person name="Havlak P."/>
            <person name="Hellsten U."/>
            <person name="Kuo D.H."/>
            <person name="Larsson T."/>
            <person name="Lv J."/>
            <person name="Arendt D."/>
            <person name="Savage R."/>
            <person name="Osoegawa K."/>
            <person name="de Jong P."/>
            <person name="Grimwood J."/>
            <person name="Chapman J.A."/>
            <person name="Shapiro H."/>
            <person name="Aerts A."/>
            <person name="Otillar R.P."/>
            <person name="Terry A.Y."/>
            <person name="Boore J.L."/>
            <person name="Grigoriev I.V."/>
            <person name="Lindberg D.R."/>
            <person name="Seaver E.C."/>
            <person name="Weisblat D.A."/>
            <person name="Putnam N.H."/>
            <person name="Rokhsar D.S."/>
        </authorList>
    </citation>
    <scope>NUCLEOTIDE SEQUENCE [LARGE SCALE GENOMIC DNA]</scope>
</reference>
<sequence>MEPDKVRLVQSKYEGSAAKQIFAVLIACTGAFSFGYTIGFSSPGIPSMIKAQVITEVDAGFFGSLLPVGAIFGGPVGGWCVEKLGRKRTILLTSLPFMCGWLTIAYHQALMHMFIGRLLTGFASGMITVCVPVYNAEVSSKTYRGKLGSFTQLFITIGILAVYLIGATLDWKNLALVGIIPAALTAFGCLYLPESPHWLLSRGQKAEAINALKLLRDNHMDVGEECRDIEESIDVQEKVPCSEFMKPEILKPLMIILFVMVFQQFSGINAIMFYSVTIFEMQFPEAAHEASIAVGVVQVFGTLTASMFMDKSGRRKLLVISGAIMSSCLFMLGYLFSLSTTSSPIYKWMALISVMLYVIGFGLGWGPIPILVMSELLPARVRGGASAVAILTNWSCAFVVTMTFIPFKDLIGDEMVFFLFGASCILSVCFVLRFLPETKGKSLEDIELFFLGKGAGPSVV</sequence>
<dbReference type="STRING" id="225164.V4B1X1"/>
<dbReference type="InterPro" id="IPR044775">
    <property type="entry name" value="MFS_ERD6/Tret1-like"/>
</dbReference>
<evidence type="ECO:0000256" key="1">
    <source>
        <dbReference type="ARBA" id="ARBA00004651"/>
    </source>
</evidence>
<evidence type="ECO:0000256" key="8">
    <source>
        <dbReference type="SAM" id="Phobius"/>
    </source>
</evidence>
<comment type="similarity">
    <text evidence="7">Belongs to the major facilitator superfamily. Sugar transporter (TC 2.A.1.1) family.</text>
</comment>
<feature type="transmembrane region" description="Helical" evidence="8">
    <location>
        <begin position="253"/>
        <end position="274"/>
    </location>
</feature>
<dbReference type="InterPro" id="IPR005828">
    <property type="entry name" value="MFS_sugar_transport-like"/>
</dbReference>
<dbReference type="RefSeq" id="XP_009067076.1">
    <property type="nucleotide sequence ID" value="XM_009068828.1"/>
</dbReference>
<dbReference type="OrthoDB" id="6612291at2759"/>
<dbReference type="Proteomes" id="UP000030746">
    <property type="component" value="Unassembled WGS sequence"/>
</dbReference>
<feature type="transmembrane region" description="Helical" evidence="8">
    <location>
        <begin position="286"/>
        <end position="305"/>
    </location>
</feature>
<dbReference type="InterPro" id="IPR020846">
    <property type="entry name" value="MFS_dom"/>
</dbReference>
<comment type="subcellular location">
    <subcellularLocation>
        <location evidence="1">Cell membrane</location>
        <topology evidence="1">Multi-pass membrane protein</topology>
    </subcellularLocation>
</comment>
<feature type="transmembrane region" description="Helical" evidence="8">
    <location>
        <begin position="384"/>
        <end position="405"/>
    </location>
</feature>
<evidence type="ECO:0000256" key="4">
    <source>
        <dbReference type="ARBA" id="ARBA00022989"/>
    </source>
</evidence>
<keyword evidence="4 8" id="KW-1133">Transmembrane helix</keyword>
<feature type="domain" description="Major facilitator superfamily (MFS) profile" evidence="9">
    <location>
        <begin position="23"/>
        <end position="439"/>
    </location>
</feature>
<feature type="transmembrane region" description="Helical" evidence="8">
    <location>
        <begin position="59"/>
        <end position="81"/>
    </location>
</feature>
<feature type="transmembrane region" description="Helical" evidence="8">
    <location>
        <begin position="317"/>
        <end position="336"/>
    </location>
</feature>
<dbReference type="Gene3D" id="1.20.1250.20">
    <property type="entry name" value="MFS general substrate transporter like domains"/>
    <property type="match status" value="1"/>
</dbReference>
<dbReference type="PROSITE" id="PS00217">
    <property type="entry name" value="SUGAR_TRANSPORT_2"/>
    <property type="match status" value="1"/>
</dbReference>
<dbReference type="PROSITE" id="PS50850">
    <property type="entry name" value="MFS"/>
    <property type="match status" value="1"/>
</dbReference>
<feature type="transmembrane region" description="Helical" evidence="8">
    <location>
        <begin position="90"/>
        <end position="108"/>
    </location>
</feature>
<dbReference type="SUPFAM" id="SSF103473">
    <property type="entry name" value="MFS general substrate transporter"/>
    <property type="match status" value="1"/>
</dbReference>
<gene>
    <name evidence="10" type="ORF">LOTGIDRAFT_170198</name>
</gene>
<evidence type="ECO:0000256" key="5">
    <source>
        <dbReference type="ARBA" id="ARBA00023136"/>
    </source>
</evidence>
<dbReference type="PRINTS" id="PR00171">
    <property type="entry name" value="SUGRTRNSPORT"/>
</dbReference>
<dbReference type="AlphaFoldDB" id="V4B1X1"/>
<feature type="transmembrane region" description="Helical" evidence="8">
    <location>
        <begin position="348"/>
        <end position="372"/>
    </location>
</feature>
<dbReference type="InterPro" id="IPR050549">
    <property type="entry name" value="MFS_Trehalose_Transporter"/>
</dbReference>
<dbReference type="InterPro" id="IPR003663">
    <property type="entry name" value="Sugar/inositol_transpt"/>
</dbReference>
<keyword evidence="6" id="KW-0325">Glycoprotein</keyword>